<dbReference type="RefSeq" id="XP_067715873.1">
    <property type="nucleotide sequence ID" value="XM_067859772.1"/>
</dbReference>
<name>A0AAV4LUU4_BABCB</name>
<reference evidence="1 2" key="1">
    <citation type="submission" date="2021-06" db="EMBL/GenBank/DDBJ databases">
        <title>Genome sequence of Babesia caballi.</title>
        <authorList>
            <person name="Yamagishi J."/>
            <person name="Kidaka T."/>
            <person name="Ochi A."/>
        </authorList>
    </citation>
    <scope>NUCLEOTIDE SEQUENCE [LARGE SCALE GENOMIC DNA]</scope>
    <source>
        <strain evidence="1">USDA-D6B2</strain>
    </source>
</reference>
<dbReference type="GO" id="GO:0005524">
    <property type="term" value="F:ATP binding"/>
    <property type="evidence" value="ECO:0007669"/>
    <property type="project" value="UniProtKB-KW"/>
</dbReference>
<gene>
    <name evidence="1" type="ORF">BcabD6B2_32390</name>
</gene>
<protein>
    <submittedName>
        <fullName evidence="1">ABC transporter ATP-binding protein, putative</fullName>
    </submittedName>
</protein>
<keyword evidence="1" id="KW-0067">ATP-binding</keyword>
<dbReference type="Proteomes" id="UP001497744">
    <property type="component" value="Unassembled WGS sequence"/>
</dbReference>
<dbReference type="EMBL" id="BPLF01000002">
    <property type="protein sequence ID" value="GIX63804.1"/>
    <property type="molecule type" value="Genomic_DNA"/>
</dbReference>
<keyword evidence="2" id="KW-1185">Reference proteome</keyword>
<organism evidence="1 2">
    <name type="scientific">Babesia caballi</name>
    <dbReference type="NCBI Taxonomy" id="5871"/>
    <lineage>
        <taxon>Eukaryota</taxon>
        <taxon>Sar</taxon>
        <taxon>Alveolata</taxon>
        <taxon>Apicomplexa</taxon>
        <taxon>Aconoidasida</taxon>
        <taxon>Piroplasmida</taxon>
        <taxon>Babesiidae</taxon>
        <taxon>Babesia</taxon>
    </lineage>
</organism>
<evidence type="ECO:0000313" key="2">
    <source>
        <dbReference type="Proteomes" id="UP001497744"/>
    </source>
</evidence>
<sequence length="445" mass="48499">MTDSTDIVSPIPTVVSTSDSGSSFLLLRDFLCRRTPHIRDGLIRRVQGRRARSLESAEAPPAYTLGYTDEAVAQLVEADDAILRQAGVFGDGDERVAVEALAEAGGEGVHVDAPVAEGLQPGVHLRDQDGVDGLVVLVHGRYELGRVRKLSQRNRAAERSVDGEKQRIHLAIHVPFGFEYAERHERAVQGRPLAEFHHVPQRLRLDDGGAELEHLLPEPVVVERLVRGGAPSAVPVEEVRYEVLRLAGDPAPPGALELEHPLLYLPQNLLVPLPVEGRRPREEHVDDHAGAPHVALLVVAPVDHLGVHVVDRPVHLAHRHAVLEEPGEAEVDHLQQGARVRGGKDPVFELEVAVADAVRVEVVDREQHLHRQPLRVALGEALVVVQPVVELPARAVLHDEVADAGGVVGLVEKRDVGVVELGENRDFVEGAHELAPRKRARPQAL</sequence>
<keyword evidence="1" id="KW-0547">Nucleotide-binding</keyword>
<accession>A0AAV4LUU4</accession>
<dbReference type="GeneID" id="94195285"/>
<evidence type="ECO:0000313" key="1">
    <source>
        <dbReference type="EMBL" id="GIX63804.1"/>
    </source>
</evidence>
<comment type="caution">
    <text evidence="1">The sequence shown here is derived from an EMBL/GenBank/DDBJ whole genome shotgun (WGS) entry which is preliminary data.</text>
</comment>
<dbReference type="AlphaFoldDB" id="A0AAV4LUU4"/>
<proteinExistence type="predicted"/>